<reference evidence="3 4" key="1">
    <citation type="submission" date="2019-11" db="EMBL/GenBank/DDBJ databases">
        <title>Comparative genomics of hydrocarbon-degrading Desulfosarcina strains.</title>
        <authorList>
            <person name="Watanabe M."/>
            <person name="Kojima H."/>
            <person name="Fukui M."/>
        </authorList>
    </citation>
    <scope>NUCLEOTIDE SEQUENCE [LARGE SCALE GENOMIC DNA]</scope>
    <source>
        <strain evidence="3 4">PL12</strain>
    </source>
</reference>
<dbReference type="Gene3D" id="3.40.630.30">
    <property type="match status" value="1"/>
</dbReference>
<dbReference type="Proteomes" id="UP000427906">
    <property type="component" value="Chromosome"/>
</dbReference>
<feature type="domain" description="N-acetyltransferase" evidence="2">
    <location>
        <begin position="4"/>
        <end position="144"/>
    </location>
</feature>
<dbReference type="InterPro" id="IPR016181">
    <property type="entry name" value="Acyl_CoA_acyltransferase"/>
</dbReference>
<protein>
    <recommendedName>
        <fullName evidence="2">N-acetyltransferase domain-containing protein</fullName>
    </recommendedName>
</protein>
<proteinExistence type="predicted"/>
<evidence type="ECO:0000256" key="1">
    <source>
        <dbReference type="SAM" id="MobiDB-lite"/>
    </source>
</evidence>
<keyword evidence="4" id="KW-1185">Reference proteome</keyword>
<dbReference type="PROSITE" id="PS51186">
    <property type="entry name" value="GNAT"/>
    <property type="match status" value="1"/>
</dbReference>
<accession>A0A5K7YHV4</accession>
<dbReference type="EMBL" id="AP021874">
    <property type="protein sequence ID" value="BBO67670.1"/>
    <property type="molecule type" value="Genomic_DNA"/>
</dbReference>
<dbReference type="OrthoDB" id="1431064at2"/>
<feature type="compositionally biased region" description="Basic and acidic residues" evidence="1">
    <location>
        <begin position="94"/>
        <end position="106"/>
    </location>
</feature>
<dbReference type="GO" id="GO:0016747">
    <property type="term" value="F:acyltransferase activity, transferring groups other than amino-acyl groups"/>
    <property type="evidence" value="ECO:0007669"/>
    <property type="project" value="InterPro"/>
</dbReference>
<dbReference type="CDD" id="cd04301">
    <property type="entry name" value="NAT_SF"/>
    <property type="match status" value="1"/>
</dbReference>
<name>A0A5K7YHV4_9BACT</name>
<sequence length="146" mass="15593">MVPFENRPAAASGRLNRDWLDHFSLREAADDRHLDAPRESIIARNGQIVFAVEGDDVLGTCAAIPHGNGVFEMAKLAVAPSARGKGIGRQLARGGDRLRQECRRAESGPGGQPPAGHSAEALGTHGVRPPPSRGPQLCDRRRLHGV</sequence>
<dbReference type="AlphaFoldDB" id="A0A5K7YHV4"/>
<dbReference type="KEGG" id="dalk:DSCA_16000"/>
<dbReference type="InterPro" id="IPR000182">
    <property type="entry name" value="GNAT_dom"/>
</dbReference>
<dbReference type="RefSeq" id="WP_155315904.1">
    <property type="nucleotide sequence ID" value="NZ_AP021874.1"/>
</dbReference>
<organism evidence="3 4">
    <name type="scientific">Desulfosarcina alkanivorans</name>
    <dbReference type="NCBI Taxonomy" id="571177"/>
    <lineage>
        <taxon>Bacteria</taxon>
        <taxon>Pseudomonadati</taxon>
        <taxon>Thermodesulfobacteriota</taxon>
        <taxon>Desulfobacteria</taxon>
        <taxon>Desulfobacterales</taxon>
        <taxon>Desulfosarcinaceae</taxon>
        <taxon>Desulfosarcina</taxon>
    </lineage>
</organism>
<feature type="region of interest" description="Disordered" evidence="1">
    <location>
        <begin position="83"/>
        <end position="146"/>
    </location>
</feature>
<dbReference type="SUPFAM" id="SSF55729">
    <property type="entry name" value="Acyl-CoA N-acyltransferases (Nat)"/>
    <property type="match status" value="1"/>
</dbReference>
<evidence type="ECO:0000313" key="3">
    <source>
        <dbReference type="EMBL" id="BBO67670.1"/>
    </source>
</evidence>
<evidence type="ECO:0000313" key="4">
    <source>
        <dbReference type="Proteomes" id="UP000427906"/>
    </source>
</evidence>
<evidence type="ECO:0000259" key="2">
    <source>
        <dbReference type="PROSITE" id="PS51186"/>
    </source>
</evidence>
<gene>
    <name evidence="3" type="ORF">DSCA_16000</name>
</gene>
<dbReference type="Pfam" id="PF00583">
    <property type="entry name" value="Acetyltransf_1"/>
    <property type="match status" value="1"/>
</dbReference>